<proteinExistence type="predicted"/>
<feature type="transmembrane region" description="Helical" evidence="2">
    <location>
        <begin position="323"/>
        <end position="344"/>
    </location>
</feature>
<feature type="transmembrane region" description="Helical" evidence="2">
    <location>
        <begin position="166"/>
        <end position="186"/>
    </location>
</feature>
<accession>A0ABW3LEL2</accession>
<feature type="transmembrane region" description="Helical" evidence="2">
    <location>
        <begin position="65"/>
        <end position="90"/>
    </location>
</feature>
<gene>
    <name evidence="3" type="ORF">ACFQ1X_14140</name>
</gene>
<keyword evidence="2" id="KW-0472">Membrane</keyword>
<feature type="transmembrane region" description="Helical" evidence="2">
    <location>
        <begin position="351"/>
        <end position="371"/>
    </location>
</feature>
<dbReference type="EMBL" id="JBHTKI010000022">
    <property type="protein sequence ID" value="MFD1032577.1"/>
    <property type="molecule type" value="Genomic_DNA"/>
</dbReference>
<evidence type="ECO:0000256" key="2">
    <source>
        <dbReference type="SAM" id="Phobius"/>
    </source>
</evidence>
<keyword evidence="2" id="KW-0812">Transmembrane</keyword>
<feature type="transmembrane region" description="Helical" evidence="2">
    <location>
        <begin position="34"/>
        <end position="53"/>
    </location>
</feature>
<protein>
    <submittedName>
        <fullName evidence="3">Copper resistance D family protein</fullName>
    </submittedName>
</protein>
<evidence type="ECO:0000313" key="4">
    <source>
        <dbReference type="Proteomes" id="UP001597109"/>
    </source>
</evidence>
<evidence type="ECO:0000313" key="3">
    <source>
        <dbReference type="EMBL" id="MFD1032577.1"/>
    </source>
</evidence>
<dbReference type="Proteomes" id="UP001597109">
    <property type="component" value="Unassembled WGS sequence"/>
</dbReference>
<dbReference type="InterPro" id="IPR032694">
    <property type="entry name" value="CopC/D"/>
</dbReference>
<feature type="transmembrane region" description="Helical" evidence="2">
    <location>
        <begin position="136"/>
        <end position="154"/>
    </location>
</feature>
<name>A0ABW3LEL2_9BACL</name>
<evidence type="ECO:0000256" key="1">
    <source>
        <dbReference type="ARBA" id="ARBA00004196"/>
    </source>
</evidence>
<comment type="subcellular location">
    <subcellularLocation>
        <location evidence="1">Cell envelope</location>
    </subcellularLocation>
</comment>
<organism evidence="3 4">
    <name type="scientific">Metaplanococcus flavidus</name>
    <dbReference type="NCBI Taxonomy" id="569883"/>
    <lineage>
        <taxon>Bacteria</taxon>
        <taxon>Bacillati</taxon>
        <taxon>Bacillota</taxon>
        <taxon>Bacilli</taxon>
        <taxon>Bacillales</taxon>
        <taxon>Caryophanaceae</taxon>
        <taxon>Metaplanococcus</taxon>
    </lineage>
</organism>
<sequence>MGHHPHRCAIDNCSSHVLRIGQKKMILFTIISDFLLYVIVSFLAGIIVLQFVPEHRKPSITVKKPTVLLAIAFIPVLSAAPAIQLTGLLVNNAGAGTAIWTAISEFQIGQSFAFSLFLAFFWFGAAAVNSSKYIQAFWLLLVIINMGFGSHAASLDLLTGLLSHTLHFLSLALWAGVLIVVTWFSAAPTNWSSFLKWFTPFAFGMMAMILLSGFTVWLLFSKPADYTASWLLPYGQMLLLKHLSILPLLAAAFLNGFGNGENEFSRRGLKLETIMLGLVFLFTAVMSKLAPPHAVNNTFITEGAAPFIETLIGKQFLPVDPQFVLSIDGILLLVVGAFFISLMIMSFFRAVPFWLSSVFGAGFVVCGYLGIMLNMNF</sequence>
<feature type="transmembrane region" description="Helical" evidence="2">
    <location>
        <begin position="198"/>
        <end position="219"/>
    </location>
</feature>
<feature type="transmembrane region" description="Helical" evidence="2">
    <location>
        <begin position="269"/>
        <end position="287"/>
    </location>
</feature>
<feature type="transmembrane region" description="Helical" evidence="2">
    <location>
        <begin position="110"/>
        <end position="129"/>
    </location>
</feature>
<comment type="caution">
    <text evidence="3">The sequence shown here is derived from an EMBL/GenBank/DDBJ whole genome shotgun (WGS) entry which is preliminary data.</text>
</comment>
<reference evidence="4" key="1">
    <citation type="journal article" date="2019" name="Int. J. Syst. Evol. Microbiol.">
        <title>The Global Catalogue of Microorganisms (GCM) 10K type strain sequencing project: providing services to taxonomists for standard genome sequencing and annotation.</title>
        <authorList>
            <consortium name="The Broad Institute Genomics Platform"/>
            <consortium name="The Broad Institute Genome Sequencing Center for Infectious Disease"/>
            <person name="Wu L."/>
            <person name="Ma J."/>
        </authorList>
    </citation>
    <scope>NUCLEOTIDE SEQUENCE [LARGE SCALE GENOMIC DNA]</scope>
    <source>
        <strain evidence="4">CCUG 56756</strain>
    </source>
</reference>
<dbReference type="PANTHER" id="PTHR34820">
    <property type="entry name" value="INNER MEMBRANE PROTEIN YEBZ"/>
    <property type="match status" value="1"/>
</dbReference>
<keyword evidence="4" id="KW-1185">Reference proteome</keyword>
<feature type="transmembrane region" description="Helical" evidence="2">
    <location>
        <begin position="239"/>
        <end position="257"/>
    </location>
</feature>
<keyword evidence="2" id="KW-1133">Transmembrane helix</keyword>
<dbReference type="PANTHER" id="PTHR34820:SF4">
    <property type="entry name" value="INNER MEMBRANE PROTEIN YEBZ"/>
    <property type="match status" value="1"/>
</dbReference>